<dbReference type="Proteomes" id="UP000276834">
    <property type="component" value="Unassembled WGS sequence"/>
</dbReference>
<proteinExistence type="predicted"/>
<organism evidence="1 2">
    <name type="scientific">Chloebia gouldiae</name>
    <name type="common">Gouldian finch</name>
    <name type="synonym">Erythrura gouldiae</name>
    <dbReference type="NCBI Taxonomy" id="44316"/>
    <lineage>
        <taxon>Eukaryota</taxon>
        <taxon>Metazoa</taxon>
        <taxon>Chordata</taxon>
        <taxon>Craniata</taxon>
        <taxon>Vertebrata</taxon>
        <taxon>Euteleostomi</taxon>
        <taxon>Archelosauria</taxon>
        <taxon>Archosauria</taxon>
        <taxon>Dinosauria</taxon>
        <taxon>Saurischia</taxon>
        <taxon>Theropoda</taxon>
        <taxon>Coelurosauria</taxon>
        <taxon>Aves</taxon>
        <taxon>Neognathae</taxon>
        <taxon>Neoaves</taxon>
        <taxon>Telluraves</taxon>
        <taxon>Australaves</taxon>
        <taxon>Passeriformes</taxon>
        <taxon>Passeroidea</taxon>
        <taxon>Passeridae</taxon>
        <taxon>Chloebia</taxon>
    </lineage>
</organism>
<keyword evidence="2" id="KW-1185">Reference proteome</keyword>
<gene>
    <name evidence="1" type="ORF">DV515_00002004</name>
</gene>
<protein>
    <submittedName>
        <fullName evidence="1">Uncharacterized protein</fullName>
    </submittedName>
</protein>
<accession>A0A3L8SY12</accession>
<feature type="non-terminal residue" evidence="1">
    <location>
        <position position="1"/>
    </location>
</feature>
<comment type="caution">
    <text evidence="1">The sequence shown here is derived from an EMBL/GenBank/DDBJ whole genome shotgun (WGS) entry which is preliminary data.</text>
</comment>
<evidence type="ECO:0000313" key="1">
    <source>
        <dbReference type="EMBL" id="RLW10402.1"/>
    </source>
</evidence>
<reference evidence="1 2" key="1">
    <citation type="journal article" date="2018" name="Proc. R. Soc. B">
        <title>A non-coding region near Follistatin controls head colour polymorphism in the Gouldian finch.</title>
        <authorList>
            <person name="Toomey M.B."/>
            <person name="Marques C.I."/>
            <person name="Andrade P."/>
            <person name="Araujo P.M."/>
            <person name="Sabatino S."/>
            <person name="Gazda M.A."/>
            <person name="Afonso S."/>
            <person name="Lopes R.J."/>
            <person name="Corbo J.C."/>
            <person name="Carneiro M."/>
        </authorList>
    </citation>
    <scope>NUCLEOTIDE SEQUENCE [LARGE SCALE GENOMIC DNA]</scope>
    <source>
        <strain evidence="1">Red01</strain>
        <tissue evidence="1">Muscle</tissue>
    </source>
</reference>
<evidence type="ECO:0000313" key="2">
    <source>
        <dbReference type="Proteomes" id="UP000276834"/>
    </source>
</evidence>
<name>A0A3L8SY12_CHLGU</name>
<dbReference type="EMBL" id="QUSF01000004">
    <property type="protein sequence ID" value="RLW10402.1"/>
    <property type="molecule type" value="Genomic_DNA"/>
</dbReference>
<dbReference type="AlphaFoldDB" id="A0A3L8SY12"/>
<sequence>SFDTSMPGPLRRLQTQAKTIGLFRESNHCEYFIKKLSMMKTTRKQPRVPREQNYVQCLVETLGDQLGKTSPEEQARI</sequence>